<dbReference type="AlphaFoldDB" id="A0A1X2F223"/>
<protein>
    <submittedName>
        <fullName evidence="1">Uncharacterized protein</fullName>
    </submittedName>
</protein>
<comment type="caution">
    <text evidence="1">The sequence shown here is derived from an EMBL/GenBank/DDBJ whole genome shotgun (WGS) entry which is preliminary data.</text>
</comment>
<organism evidence="1 2">
    <name type="scientific">Mycolicibacterium wolinskyi</name>
    <dbReference type="NCBI Taxonomy" id="59750"/>
    <lineage>
        <taxon>Bacteria</taxon>
        <taxon>Bacillati</taxon>
        <taxon>Actinomycetota</taxon>
        <taxon>Actinomycetes</taxon>
        <taxon>Mycobacteriales</taxon>
        <taxon>Mycobacteriaceae</taxon>
        <taxon>Mycolicibacterium</taxon>
    </lineage>
</organism>
<evidence type="ECO:0000313" key="1">
    <source>
        <dbReference type="EMBL" id="ORX12428.1"/>
    </source>
</evidence>
<sequence>MTTTALEVRLDDDPTPLVYAIGHRLRLSMRDPAIVAIAETFALRGLRVVVIADGTPATATISFADGTIGVQHAQISAPDLTVHVDVASPYAVTSCAPEEVGDDVAFGVSRLLNPVVSDWTEAAREFWELTSRDVGMPGRLIAMCDDGQKVVLGDGPVEYELHGSATNLGRVFAGLDSLFEQVLGGALYMRGTMPQLSVMAGASWKVQFHG</sequence>
<proteinExistence type="predicted"/>
<dbReference type="RefSeq" id="WP_085146125.1">
    <property type="nucleotide sequence ID" value="NZ_JACKUA010000030.1"/>
</dbReference>
<evidence type="ECO:0000313" key="2">
    <source>
        <dbReference type="Proteomes" id="UP000193964"/>
    </source>
</evidence>
<gene>
    <name evidence="1" type="ORF">AWC31_31055</name>
</gene>
<dbReference type="Proteomes" id="UP000193964">
    <property type="component" value="Unassembled WGS sequence"/>
</dbReference>
<dbReference type="OrthoDB" id="3778355at2"/>
<reference evidence="1 2" key="1">
    <citation type="submission" date="2016-01" db="EMBL/GenBank/DDBJ databases">
        <title>The new phylogeny of the genus Mycobacterium.</title>
        <authorList>
            <person name="Tarcisio F."/>
            <person name="Conor M."/>
            <person name="Antonella G."/>
            <person name="Elisabetta G."/>
            <person name="Giulia F.S."/>
            <person name="Sara T."/>
            <person name="Anna F."/>
            <person name="Clotilde B."/>
            <person name="Roberto B."/>
            <person name="Veronica D.S."/>
            <person name="Fabio R."/>
            <person name="Monica P."/>
            <person name="Olivier J."/>
            <person name="Enrico T."/>
            <person name="Nicola S."/>
        </authorList>
    </citation>
    <scope>NUCLEOTIDE SEQUENCE [LARGE SCALE GENOMIC DNA]</scope>
    <source>
        <strain evidence="1 2">ATCC 700010</strain>
    </source>
</reference>
<name>A0A1X2F223_9MYCO</name>
<accession>A0A1X2F223</accession>
<dbReference type="EMBL" id="LQQA01000029">
    <property type="protein sequence ID" value="ORX12428.1"/>
    <property type="molecule type" value="Genomic_DNA"/>
</dbReference>